<evidence type="ECO:0000256" key="2">
    <source>
        <dbReference type="ARBA" id="ARBA00022840"/>
    </source>
</evidence>
<gene>
    <name evidence="7" type="ORF">TPAB3V08_LOCUS12579</name>
</gene>
<evidence type="ECO:0000256" key="4">
    <source>
        <dbReference type="ARBA" id="ARBA00023175"/>
    </source>
</evidence>
<keyword evidence="2 5" id="KW-0067">ATP-binding</keyword>
<dbReference type="PRINTS" id="PR00193">
    <property type="entry name" value="MYOSINHEAVY"/>
</dbReference>
<evidence type="ECO:0000256" key="1">
    <source>
        <dbReference type="ARBA" id="ARBA00022741"/>
    </source>
</evidence>
<feature type="binding site" evidence="5">
    <location>
        <begin position="40"/>
        <end position="47"/>
    </location>
    <ligand>
        <name>ATP</name>
        <dbReference type="ChEBI" id="CHEBI:30616"/>
    </ligand>
</feature>
<comment type="caution">
    <text evidence="7">The sequence shown here is derived from an EMBL/GenBank/DDBJ whole genome shotgun (WGS) entry which is preliminary data.</text>
</comment>
<accession>A0ABN7PHR1</accession>
<dbReference type="Gene3D" id="3.40.850.10">
    <property type="entry name" value="Kinesin motor domain"/>
    <property type="match status" value="1"/>
</dbReference>
<reference evidence="7" key="1">
    <citation type="submission" date="2021-03" db="EMBL/GenBank/DDBJ databases">
        <authorList>
            <person name="Tran Van P."/>
        </authorList>
    </citation>
    <scope>NUCLEOTIDE SEQUENCE</scope>
</reference>
<comment type="caution">
    <text evidence="5">Lacks conserved residue(s) required for the propagation of feature annotation.</text>
</comment>
<keyword evidence="8" id="KW-1185">Reference proteome</keyword>
<evidence type="ECO:0000313" key="7">
    <source>
        <dbReference type="EMBL" id="CAG2065635.1"/>
    </source>
</evidence>
<protein>
    <recommendedName>
        <fullName evidence="6">Myosin motor domain-containing protein</fullName>
    </recommendedName>
</protein>
<dbReference type="InterPro" id="IPR001609">
    <property type="entry name" value="Myosin_head_motor_dom-like"/>
</dbReference>
<dbReference type="Proteomes" id="UP001153148">
    <property type="component" value="Unassembled WGS sequence"/>
</dbReference>
<dbReference type="InterPro" id="IPR027417">
    <property type="entry name" value="P-loop_NTPase"/>
</dbReference>
<comment type="similarity">
    <text evidence="5">Belongs to the TRAFAC class myosin-kinesin ATPase superfamily. Myosin family.</text>
</comment>
<name>A0ABN7PHR1_TIMPD</name>
<dbReference type="InterPro" id="IPR036961">
    <property type="entry name" value="Kinesin_motor_dom_sf"/>
</dbReference>
<feature type="non-terminal residue" evidence="7">
    <location>
        <position position="117"/>
    </location>
</feature>
<keyword evidence="4 5" id="KW-0505">Motor protein</keyword>
<dbReference type="Pfam" id="PF00063">
    <property type="entry name" value="Myosin_head"/>
    <property type="match status" value="1"/>
</dbReference>
<dbReference type="PANTHER" id="PTHR47335:SF1">
    <property type="entry name" value="UNCONVENTIONAL MYOSIN-XVI"/>
    <property type="match status" value="1"/>
</dbReference>
<dbReference type="EMBL" id="CAJPIN010045293">
    <property type="protein sequence ID" value="CAG2065635.1"/>
    <property type="molecule type" value="Genomic_DNA"/>
</dbReference>
<dbReference type="InterPro" id="IPR052838">
    <property type="entry name" value="Myosin-XVI"/>
</dbReference>
<sequence length="117" mass="12987">MHLFRGCKSEDMPPHIYSLAQSTYRSMLASRRDHSILLLGRSGSGKTTNFKHILHYLVLTAGSVNKVLTIEKVNSISIVLEAFGNARTIMNNNATRFTQIFSLNYDQAGQIASASIQ</sequence>
<organism evidence="7 8">
    <name type="scientific">Timema podura</name>
    <name type="common">Walking stick</name>
    <dbReference type="NCBI Taxonomy" id="61482"/>
    <lineage>
        <taxon>Eukaryota</taxon>
        <taxon>Metazoa</taxon>
        <taxon>Ecdysozoa</taxon>
        <taxon>Arthropoda</taxon>
        <taxon>Hexapoda</taxon>
        <taxon>Insecta</taxon>
        <taxon>Pterygota</taxon>
        <taxon>Neoptera</taxon>
        <taxon>Polyneoptera</taxon>
        <taxon>Phasmatodea</taxon>
        <taxon>Timematodea</taxon>
        <taxon>Timematoidea</taxon>
        <taxon>Timematidae</taxon>
        <taxon>Timema</taxon>
    </lineage>
</organism>
<keyword evidence="1 5" id="KW-0547">Nucleotide-binding</keyword>
<keyword evidence="5" id="KW-0009">Actin-binding</keyword>
<evidence type="ECO:0000259" key="6">
    <source>
        <dbReference type="PROSITE" id="PS51456"/>
    </source>
</evidence>
<dbReference type="PANTHER" id="PTHR47335">
    <property type="entry name" value="UNCONVENTIONAL MYOSIN-XVI"/>
    <property type="match status" value="1"/>
</dbReference>
<evidence type="ECO:0000256" key="3">
    <source>
        <dbReference type="ARBA" id="ARBA00023123"/>
    </source>
</evidence>
<evidence type="ECO:0000313" key="8">
    <source>
        <dbReference type="Proteomes" id="UP001153148"/>
    </source>
</evidence>
<proteinExistence type="inferred from homology"/>
<dbReference type="SUPFAM" id="SSF52540">
    <property type="entry name" value="P-loop containing nucleoside triphosphate hydrolases"/>
    <property type="match status" value="1"/>
</dbReference>
<feature type="domain" description="Myosin motor" evidence="6">
    <location>
        <begin position="1"/>
        <end position="117"/>
    </location>
</feature>
<evidence type="ECO:0000256" key="5">
    <source>
        <dbReference type="PROSITE-ProRule" id="PRU00782"/>
    </source>
</evidence>
<keyword evidence="3 5" id="KW-0518">Myosin</keyword>
<dbReference type="PROSITE" id="PS51456">
    <property type="entry name" value="MYOSIN_MOTOR"/>
    <property type="match status" value="1"/>
</dbReference>